<dbReference type="Pfam" id="PF02148">
    <property type="entry name" value="zf-UBP"/>
    <property type="match status" value="1"/>
</dbReference>
<keyword evidence="15" id="KW-0479">Metal-binding</keyword>
<dbReference type="GO" id="GO:0003779">
    <property type="term" value="F:actin binding"/>
    <property type="evidence" value="ECO:0007669"/>
    <property type="project" value="UniProtKB-KW"/>
</dbReference>
<proteinExistence type="inferred from homology"/>
<dbReference type="PROSITE" id="PS50271">
    <property type="entry name" value="ZF_UBP"/>
    <property type="match status" value="1"/>
</dbReference>
<evidence type="ECO:0000256" key="12">
    <source>
        <dbReference type="ARBA" id="ARBA00022491"/>
    </source>
</evidence>
<keyword evidence="27" id="KW-0539">Nucleus</keyword>
<keyword evidence="13" id="KW-0597">Phosphoprotein</keyword>
<dbReference type="GO" id="GO:0051130">
    <property type="term" value="P:positive regulation of cellular component organization"/>
    <property type="evidence" value="ECO:0007669"/>
    <property type="project" value="UniProtKB-ARBA"/>
</dbReference>
<evidence type="ECO:0000256" key="29">
    <source>
        <dbReference type="ARBA" id="ARBA00049136"/>
    </source>
</evidence>
<keyword evidence="28" id="KW-0966">Cell projection</keyword>
<evidence type="ECO:0000256" key="27">
    <source>
        <dbReference type="ARBA" id="ARBA00023242"/>
    </source>
</evidence>
<evidence type="ECO:0000256" key="3">
    <source>
        <dbReference type="ARBA" id="ARBA00004123"/>
    </source>
</evidence>
<evidence type="ECO:0000313" key="36">
    <source>
        <dbReference type="Ensembl" id="ENSOANP00000037500.1"/>
    </source>
</evidence>
<evidence type="ECO:0000256" key="33">
    <source>
        <dbReference type="PROSITE-ProRule" id="PRU00502"/>
    </source>
</evidence>
<dbReference type="GO" id="GO:0005813">
    <property type="term" value="C:centrosome"/>
    <property type="evidence" value="ECO:0007669"/>
    <property type="project" value="UniProtKB-SubCell"/>
</dbReference>
<keyword evidence="12" id="KW-0678">Repressor</keyword>
<evidence type="ECO:0000256" key="6">
    <source>
        <dbReference type="ARBA" id="ARBA00004484"/>
    </source>
</evidence>
<dbReference type="GO" id="GO:0030425">
    <property type="term" value="C:dendrite"/>
    <property type="evidence" value="ECO:0007669"/>
    <property type="project" value="UniProtKB-SubCell"/>
</dbReference>
<comment type="catalytic activity">
    <reaction evidence="29">
        <text>N(6)-acetyl-L-lysyl-[protein] + H2O = L-lysyl-[protein] + acetate</text>
        <dbReference type="Rhea" id="RHEA:58108"/>
        <dbReference type="Rhea" id="RHEA-COMP:9752"/>
        <dbReference type="Rhea" id="RHEA-COMP:10731"/>
        <dbReference type="ChEBI" id="CHEBI:15377"/>
        <dbReference type="ChEBI" id="CHEBI:29969"/>
        <dbReference type="ChEBI" id="CHEBI:30089"/>
        <dbReference type="ChEBI" id="CHEBI:61930"/>
    </reaction>
    <physiologicalReaction direction="left-to-right" evidence="29">
        <dbReference type="Rhea" id="RHEA:58109"/>
    </physiologicalReaction>
</comment>
<evidence type="ECO:0000256" key="30">
    <source>
        <dbReference type="ARBA" id="ARBA00050910"/>
    </source>
</evidence>
<dbReference type="AlphaFoldDB" id="A0A6I8N9N3"/>
<dbReference type="GO" id="GO:0016787">
    <property type="term" value="F:hydrolase activity"/>
    <property type="evidence" value="ECO:0007669"/>
    <property type="project" value="UniProtKB-KW"/>
</dbReference>
<dbReference type="InterPro" id="IPR023696">
    <property type="entry name" value="Ureohydrolase_dom_sf"/>
</dbReference>
<dbReference type="Bgee" id="ENSOANG00000002256">
    <property type="expression patterns" value="Expressed in adult mammalian kidney and 7 other cell types or tissues"/>
</dbReference>
<keyword evidence="25" id="KW-0009">Actin-binding</keyword>
<dbReference type="PRINTS" id="PR01270">
    <property type="entry name" value="HDASUPER"/>
</dbReference>
<dbReference type="FunFam" id="3.40.800.20:FF:000005">
    <property type="entry name" value="histone deacetylase 6"/>
    <property type="match status" value="2"/>
</dbReference>
<keyword evidence="37" id="KW-1185">Reference proteome</keyword>
<evidence type="ECO:0000256" key="34">
    <source>
        <dbReference type="SAM" id="MobiDB-lite"/>
    </source>
</evidence>
<evidence type="ECO:0000256" key="8">
    <source>
        <dbReference type="ARBA" id="ARBA00004906"/>
    </source>
</evidence>
<keyword evidence="18" id="KW-0833">Ubl conjugation pathway</keyword>
<evidence type="ECO:0000256" key="31">
    <source>
        <dbReference type="ARBA" id="ARBA00068733"/>
    </source>
</evidence>
<keyword evidence="14" id="KW-0808">Transferase</keyword>
<dbReference type="PANTHER" id="PTHR10625:SF21">
    <property type="entry name" value="HISTONE DEACETYLASE 6"/>
    <property type="match status" value="1"/>
</dbReference>
<dbReference type="GO" id="GO:0032886">
    <property type="term" value="P:regulation of microtubule-based process"/>
    <property type="evidence" value="ECO:0007669"/>
    <property type="project" value="UniProtKB-ARBA"/>
</dbReference>
<accession>A0A6I8N9N3</accession>
<comment type="cofactor">
    <cofactor evidence="1">
        <name>Zn(2+)</name>
        <dbReference type="ChEBI" id="CHEBI:29105"/>
    </cofactor>
</comment>
<dbReference type="FunFam" id="3.30.40.10:FF:000342">
    <property type="entry name" value="Histone deacetylase 6"/>
    <property type="match status" value="1"/>
</dbReference>
<comment type="catalytic activity">
    <reaction evidence="30">
        <text>N(6)-acetyl-L-lysyl-[alpha-tubulin] + H2O = L-lysyl-[alpha-tubulin] + acetate</text>
        <dbReference type="Rhea" id="RHEA:21548"/>
        <dbReference type="Rhea" id="RHEA-COMP:11278"/>
        <dbReference type="Rhea" id="RHEA-COMP:11279"/>
        <dbReference type="ChEBI" id="CHEBI:15377"/>
        <dbReference type="ChEBI" id="CHEBI:29969"/>
        <dbReference type="ChEBI" id="CHEBI:30089"/>
        <dbReference type="ChEBI" id="CHEBI:61930"/>
    </reaction>
    <physiologicalReaction direction="left-to-right" evidence="30">
        <dbReference type="Rhea" id="RHEA:21549"/>
    </physiologicalReaction>
</comment>
<evidence type="ECO:0000256" key="18">
    <source>
        <dbReference type="ARBA" id="ARBA00022786"/>
    </source>
</evidence>
<dbReference type="GO" id="GO:0006325">
    <property type="term" value="P:chromatin organization"/>
    <property type="evidence" value="ECO:0007669"/>
    <property type="project" value="UniProtKB-KW"/>
</dbReference>
<dbReference type="SUPFAM" id="SSF52768">
    <property type="entry name" value="Arginase/deacetylase"/>
    <property type="match status" value="2"/>
</dbReference>
<dbReference type="InterPro" id="IPR013083">
    <property type="entry name" value="Znf_RING/FYVE/PHD"/>
</dbReference>
<keyword evidence="17 33" id="KW-0863">Zinc-finger</keyword>
<reference evidence="36 37" key="1">
    <citation type="journal article" date="2008" name="Nature">
        <title>Genome analysis of the platypus reveals unique signatures of evolution.</title>
        <authorList>
            <person name="Warren W.C."/>
            <person name="Hillier L.W."/>
            <person name="Marshall Graves J.A."/>
            <person name="Birney E."/>
            <person name="Ponting C.P."/>
            <person name="Grutzner F."/>
            <person name="Belov K."/>
            <person name="Miller W."/>
            <person name="Clarke L."/>
            <person name="Chinwalla A.T."/>
            <person name="Yang S.P."/>
            <person name="Heger A."/>
            <person name="Locke D.P."/>
            <person name="Miethke P."/>
            <person name="Waters P.D."/>
            <person name="Veyrunes F."/>
            <person name="Fulton L."/>
            <person name="Fulton B."/>
            <person name="Graves T."/>
            <person name="Wallis J."/>
            <person name="Puente X.S."/>
            <person name="Lopez-Otin C."/>
            <person name="Ordonez G.R."/>
            <person name="Eichler E.E."/>
            <person name="Chen L."/>
            <person name="Cheng Z."/>
            <person name="Deakin J.E."/>
            <person name="Alsop A."/>
            <person name="Thompson K."/>
            <person name="Kirby P."/>
            <person name="Papenfuss A.T."/>
            <person name="Wakefield M.J."/>
            <person name="Olender T."/>
            <person name="Lancet D."/>
            <person name="Huttley G.A."/>
            <person name="Smit A.F."/>
            <person name="Pask A."/>
            <person name="Temple-Smith P."/>
            <person name="Batzer M.A."/>
            <person name="Walker J.A."/>
            <person name="Konkel M.K."/>
            <person name="Harris R.S."/>
            <person name="Whittington C.M."/>
            <person name="Wong E.S."/>
            <person name="Gemmell N.J."/>
            <person name="Buschiazzo E."/>
            <person name="Vargas Jentzsch I.M."/>
            <person name="Merkel A."/>
            <person name="Schmitz J."/>
            <person name="Zemann A."/>
            <person name="Churakov G."/>
            <person name="Kriegs J.O."/>
            <person name="Brosius J."/>
            <person name="Murchison E.P."/>
            <person name="Sachidanandam R."/>
            <person name="Smith C."/>
            <person name="Hannon G.J."/>
            <person name="Tsend-Ayush E."/>
            <person name="McMillan D."/>
            <person name="Attenborough R."/>
            <person name="Rens W."/>
            <person name="Ferguson-Smith M."/>
            <person name="Lefevre C.M."/>
            <person name="Sharp J.A."/>
            <person name="Nicholas K.R."/>
            <person name="Ray D.A."/>
            <person name="Kube M."/>
            <person name="Reinhardt R."/>
            <person name="Pringle T.H."/>
            <person name="Taylor J."/>
            <person name="Jones R.C."/>
            <person name="Nixon B."/>
            <person name="Dacheux J.L."/>
            <person name="Niwa H."/>
            <person name="Sekita Y."/>
            <person name="Huang X."/>
            <person name="Stark A."/>
            <person name="Kheradpour P."/>
            <person name="Kellis M."/>
            <person name="Flicek P."/>
            <person name="Chen Y."/>
            <person name="Webber C."/>
            <person name="Hardison R."/>
            <person name="Nelson J."/>
            <person name="Hallsworth-Pepin K."/>
            <person name="Delehaunty K."/>
            <person name="Markovic C."/>
            <person name="Minx P."/>
            <person name="Feng Y."/>
            <person name="Kremitzki C."/>
            <person name="Mitreva M."/>
            <person name="Glasscock J."/>
            <person name="Wylie T."/>
            <person name="Wohldmann P."/>
            <person name="Thiru P."/>
            <person name="Nhan M.N."/>
            <person name="Pohl C.S."/>
            <person name="Smith S.M."/>
            <person name="Hou S."/>
            <person name="Nefedov M."/>
            <person name="de Jong P.J."/>
            <person name="Renfree M.B."/>
            <person name="Mardis E.R."/>
            <person name="Wilson R.K."/>
        </authorList>
    </citation>
    <scope>NUCLEOTIDE SEQUENCE [LARGE SCALE GENOMIC DNA]</scope>
    <source>
        <strain evidence="36 37">Glennie</strain>
    </source>
</reference>
<keyword evidence="11" id="KW-0963">Cytoplasm</keyword>
<dbReference type="GeneTree" id="ENSGT00940000159563"/>
<evidence type="ECO:0000256" key="20">
    <source>
        <dbReference type="ARBA" id="ARBA00022833"/>
    </source>
</evidence>
<evidence type="ECO:0000256" key="32">
    <source>
        <dbReference type="ARBA" id="ARBA00082852"/>
    </source>
</evidence>
<dbReference type="GO" id="GO:0006950">
    <property type="term" value="P:response to stress"/>
    <property type="evidence" value="ECO:0007669"/>
    <property type="project" value="UniProtKB-ARBA"/>
</dbReference>
<comment type="similarity">
    <text evidence="9">Belongs to the histone deacetylase family. HD type 2 subfamily.</text>
</comment>
<evidence type="ECO:0000256" key="7">
    <source>
        <dbReference type="ARBA" id="ARBA00004489"/>
    </source>
</evidence>
<dbReference type="GO" id="GO:0051129">
    <property type="term" value="P:negative regulation of cellular component organization"/>
    <property type="evidence" value="ECO:0007669"/>
    <property type="project" value="UniProtKB-ARBA"/>
</dbReference>
<evidence type="ECO:0000256" key="9">
    <source>
        <dbReference type="ARBA" id="ARBA00007738"/>
    </source>
</evidence>
<dbReference type="Gene3D" id="3.30.40.10">
    <property type="entry name" value="Zinc/RING finger domain, C3HC4 (zinc finger)"/>
    <property type="match status" value="1"/>
</dbReference>
<evidence type="ECO:0000256" key="15">
    <source>
        <dbReference type="ARBA" id="ARBA00022723"/>
    </source>
</evidence>
<evidence type="ECO:0000256" key="14">
    <source>
        <dbReference type="ARBA" id="ARBA00022679"/>
    </source>
</evidence>
<evidence type="ECO:0000256" key="5">
    <source>
        <dbReference type="ARBA" id="ARBA00004300"/>
    </source>
</evidence>
<dbReference type="PANTHER" id="PTHR10625">
    <property type="entry name" value="HISTONE DEACETYLASE HDAC1-RELATED"/>
    <property type="match status" value="1"/>
</dbReference>
<reference evidence="36" key="3">
    <citation type="submission" date="2025-09" db="UniProtKB">
        <authorList>
            <consortium name="Ensembl"/>
        </authorList>
    </citation>
    <scope>IDENTIFICATION</scope>
    <source>
        <strain evidence="36">Glennie</strain>
    </source>
</reference>
<evidence type="ECO:0000256" key="13">
    <source>
        <dbReference type="ARBA" id="ARBA00022553"/>
    </source>
</evidence>
<dbReference type="GO" id="GO:0043204">
    <property type="term" value="C:perikaryon"/>
    <property type="evidence" value="ECO:0007669"/>
    <property type="project" value="UniProtKB-SubCell"/>
</dbReference>
<evidence type="ECO:0000256" key="21">
    <source>
        <dbReference type="ARBA" id="ARBA00022843"/>
    </source>
</evidence>
<dbReference type="GO" id="GO:0016740">
    <property type="term" value="F:transferase activity"/>
    <property type="evidence" value="ECO:0007669"/>
    <property type="project" value="UniProtKB-KW"/>
</dbReference>
<sequence length="1022" mass="112621">MASNNGEPAPRPGPRSPPPSHAERWSSGRPPPPQPPFSVQKRGSRKGTLAPPCRSPSLPDIKKKGRMKKLSKGAEQELVAGVRGLELGSEAAVPTGTGLACEEQLSEFHCLWDQSFPECPERLHAVREKLAQYQLLERCTPVQVSGLGLVSDREFLKLMESTQQMSEEELRALADTYDSVFLHPNSYACARLATGTVLQLVDMVMAGEVRNGLAVVRPPGHHAQRERMDGYCMFNHLAVSARHAQEKHQVERVLIVDWDVHHGQGTQRIFDQDSSVLYFSIHRYEHARFWPHLPESDWRAAGIGRGRGYTINVPWNQVGMRDPDYISAFLHLLLPVAFEFQPQLVLVAAGFDSMMGDPKGEMAATPACFAHLTHLLMGLAGGKLILSLEGGYNLRSLGEGTSTALKSLLGDPCPLLEAPGPPCQSALASVSHALAAHQRYWRVLERHATLDRVMEEVLRPPPLARTGLVYDPTMMEHYNMWDSHHPELPQRISRIAQRHAELGLTQRCRALPARLASDQELLLCHSPEYVEQMRATSGLKPRELHREGERYNSIYIAPRSFHCAQLAAGSACSLVEAVLDGQVRNGVAIVRPPGHHAERDTACGFCFFNSVAVAARHAQQLAGRPLRVLILDWDVHHGNGTQHMFEEDPSVLYVSLHRYDHGSFFPTSEDGDSSQTGRGRGEGFTLNVPWNGPRMGDPEYLTAFHRIIMPVAYEFNPELVLVSAGFDAARGDPLGGCQVTPEGYAHMTHLLMGLAGGRLVLVLEGGYNLSSISESMAMCTRTLLGDPPPVLPWLRPLHPGALESLAQVTRIHRKYWQSLRLNGECYLGAPARPLLRSGGRVGLRDPKAVSYSCLLPKFFSCSGHSSSPQASVSSSAPRASPTPLARSGGAGGCSWRRASGRDWRGEDEGTFCAVTPLSWCPHLTSVCPVPAGHLDVTGPCQDCGLPLENWVCLCCYQVHCGRYINAHMVRHFETSGHPLVLSFTDLSVWCYNCEDYVHHEALLEAKNVAHRLKFGENMPTSQ</sequence>
<evidence type="ECO:0000256" key="23">
    <source>
        <dbReference type="ARBA" id="ARBA00023015"/>
    </source>
</evidence>
<name>A0A6I8N9N3_ORNAN</name>
<evidence type="ECO:0000259" key="35">
    <source>
        <dbReference type="PROSITE" id="PS50271"/>
    </source>
</evidence>
<dbReference type="InterPro" id="IPR037138">
    <property type="entry name" value="His_deacetylse_dom_sf"/>
</dbReference>
<evidence type="ECO:0000256" key="25">
    <source>
        <dbReference type="ARBA" id="ARBA00023203"/>
    </source>
</evidence>
<dbReference type="GO" id="GO:0030424">
    <property type="term" value="C:axon"/>
    <property type="evidence" value="ECO:0007669"/>
    <property type="project" value="UniProtKB-SubCell"/>
</dbReference>
<keyword evidence="16" id="KW-0677">Repeat</keyword>
<evidence type="ECO:0000256" key="11">
    <source>
        <dbReference type="ARBA" id="ARBA00022490"/>
    </source>
</evidence>
<dbReference type="GO" id="GO:0005634">
    <property type="term" value="C:nucleus"/>
    <property type="evidence" value="ECO:0007669"/>
    <property type="project" value="UniProtKB-SubCell"/>
</dbReference>
<dbReference type="GO" id="GO:0008270">
    <property type="term" value="F:zinc ion binding"/>
    <property type="evidence" value="ECO:0007669"/>
    <property type="project" value="UniProtKB-KW"/>
</dbReference>
<evidence type="ECO:0000313" key="37">
    <source>
        <dbReference type="Proteomes" id="UP000002279"/>
    </source>
</evidence>
<keyword evidence="24" id="KW-0804">Transcription</keyword>
<dbReference type="Proteomes" id="UP000002279">
    <property type="component" value="Chromosome 6"/>
</dbReference>
<evidence type="ECO:0000256" key="4">
    <source>
        <dbReference type="ARBA" id="ARBA00004279"/>
    </source>
</evidence>
<feature type="region of interest" description="Disordered" evidence="34">
    <location>
        <begin position="665"/>
        <end position="685"/>
    </location>
</feature>
<evidence type="ECO:0000256" key="28">
    <source>
        <dbReference type="ARBA" id="ARBA00023273"/>
    </source>
</evidence>
<feature type="region of interest" description="Disordered" evidence="34">
    <location>
        <begin position="868"/>
        <end position="894"/>
    </location>
</feature>
<evidence type="ECO:0000256" key="24">
    <source>
        <dbReference type="ARBA" id="ARBA00023163"/>
    </source>
</evidence>
<evidence type="ECO:0000256" key="26">
    <source>
        <dbReference type="ARBA" id="ARBA00023212"/>
    </source>
</evidence>
<dbReference type="Gene3D" id="3.40.800.20">
    <property type="entry name" value="Histone deacetylase domain"/>
    <property type="match status" value="2"/>
</dbReference>
<evidence type="ECO:0000256" key="17">
    <source>
        <dbReference type="ARBA" id="ARBA00022771"/>
    </source>
</evidence>
<keyword evidence="26" id="KW-0206">Cytoskeleton</keyword>
<protein>
    <recommendedName>
        <fullName evidence="31">Protein deacetylase HDAC6</fullName>
    </recommendedName>
    <alternativeName>
        <fullName evidence="32">Tubulin-lysine deacetylase HDAC6</fullName>
    </alternativeName>
</protein>
<evidence type="ECO:0000256" key="19">
    <source>
        <dbReference type="ARBA" id="ARBA00022801"/>
    </source>
</evidence>
<keyword evidence="10" id="KW-0488">Methylation</keyword>
<dbReference type="GO" id="GO:0019213">
    <property type="term" value="F:deacetylase activity"/>
    <property type="evidence" value="ECO:0007669"/>
    <property type="project" value="UniProtKB-ARBA"/>
</dbReference>
<gene>
    <name evidence="36" type="primary">HDAC6</name>
</gene>
<evidence type="ECO:0000256" key="2">
    <source>
        <dbReference type="ARBA" id="ARBA00004120"/>
    </source>
</evidence>
<dbReference type="SUPFAM" id="SSF57850">
    <property type="entry name" value="RING/U-box"/>
    <property type="match status" value="1"/>
</dbReference>
<keyword evidence="19" id="KW-0378">Hydrolase</keyword>
<comment type="pathway">
    <text evidence="8">Protein modification; protein ubiquitination.</text>
</comment>
<keyword evidence="21" id="KW-0832">Ubl conjugation</keyword>
<reference evidence="36" key="2">
    <citation type="submission" date="2025-08" db="UniProtKB">
        <authorList>
            <consortium name="Ensembl"/>
        </authorList>
    </citation>
    <scope>IDENTIFICATION</scope>
    <source>
        <strain evidence="36">Glennie</strain>
    </source>
</reference>
<dbReference type="InterPro" id="IPR001607">
    <property type="entry name" value="Znf_UBP"/>
</dbReference>
<feature type="region of interest" description="Disordered" evidence="34">
    <location>
        <begin position="1"/>
        <end position="69"/>
    </location>
</feature>
<keyword evidence="23" id="KW-0805">Transcription regulation</keyword>
<dbReference type="InterPro" id="IPR000286">
    <property type="entry name" value="HDACs"/>
</dbReference>
<feature type="compositionally biased region" description="Low complexity" evidence="34">
    <location>
        <begin position="868"/>
        <end position="887"/>
    </location>
</feature>
<dbReference type="CDD" id="cd10003">
    <property type="entry name" value="HDAC6-dom2"/>
    <property type="match status" value="1"/>
</dbReference>
<dbReference type="Pfam" id="PF00850">
    <property type="entry name" value="Hist_deacetyl"/>
    <property type="match status" value="2"/>
</dbReference>
<evidence type="ECO:0000256" key="1">
    <source>
        <dbReference type="ARBA" id="ARBA00001947"/>
    </source>
</evidence>
<feature type="domain" description="UBP-type" evidence="35">
    <location>
        <begin position="918"/>
        <end position="1016"/>
    </location>
</feature>
<organism evidence="36 37">
    <name type="scientific">Ornithorhynchus anatinus</name>
    <name type="common">Duckbill platypus</name>
    <dbReference type="NCBI Taxonomy" id="9258"/>
    <lineage>
        <taxon>Eukaryota</taxon>
        <taxon>Metazoa</taxon>
        <taxon>Chordata</taxon>
        <taxon>Craniata</taxon>
        <taxon>Vertebrata</taxon>
        <taxon>Euteleostomi</taxon>
        <taxon>Mammalia</taxon>
        <taxon>Monotremata</taxon>
        <taxon>Ornithorhynchidae</taxon>
        <taxon>Ornithorhynchus</taxon>
    </lineage>
</organism>
<dbReference type="InterPro" id="IPR023801">
    <property type="entry name" value="His_deacetylse_dom"/>
</dbReference>
<evidence type="ECO:0000256" key="10">
    <source>
        <dbReference type="ARBA" id="ARBA00022481"/>
    </source>
</evidence>
<dbReference type="Ensembl" id="ENSOANT00000076581.1">
    <property type="protein sequence ID" value="ENSOANP00000037500.1"/>
    <property type="gene ID" value="ENSOANG00000002256.3"/>
</dbReference>
<feature type="compositionally biased region" description="Pro residues" evidence="34">
    <location>
        <begin position="9"/>
        <end position="20"/>
    </location>
</feature>
<keyword evidence="20" id="KW-0862">Zinc</keyword>
<comment type="subcellular location">
    <subcellularLocation>
        <location evidence="7">Cell projection</location>
        <location evidence="7">Axon</location>
    </subcellularLocation>
    <subcellularLocation>
        <location evidence="4">Cell projection</location>
        <location evidence="4">Dendrite</location>
    </subcellularLocation>
    <subcellularLocation>
        <location evidence="2">Cytoplasm</location>
        <location evidence="2">Cytoskeleton</location>
        <location evidence="2">Cilium basal body</location>
    </subcellularLocation>
    <subcellularLocation>
        <location evidence="5">Cytoplasm</location>
        <location evidence="5">Cytoskeleton</location>
        <location evidence="5">Microtubule organizing center</location>
        <location evidence="5">Centrosome</location>
    </subcellularLocation>
    <subcellularLocation>
        <location evidence="3">Nucleus</location>
    </subcellularLocation>
    <subcellularLocation>
        <location evidence="6">Perikaryon</location>
    </subcellularLocation>
</comment>
<evidence type="ECO:0000256" key="22">
    <source>
        <dbReference type="ARBA" id="ARBA00022853"/>
    </source>
</evidence>
<dbReference type="SMART" id="SM00290">
    <property type="entry name" value="ZnF_UBP"/>
    <property type="match status" value="1"/>
</dbReference>
<dbReference type="GO" id="GO:0051646">
    <property type="term" value="P:mitochondrion localization"/>
    <property type="evidence" value="ECO:0007669"/>
    <property type="project" value="UniProtKB-ARBA"/>
</dbReference>
<keyword evidence="22" id="KW-0156">Chromatin regulator</keyword>
<evidence type="ECO:0000256" key="16">
    <source>
        <dbReference type="ARBA" id="ARBA00022737"/>
    </source>
</evidence>